<evidence type="ECO:0000313" key="2">
    <source>
        <dbReference type="Proteomes" id="UP000015454"/>
    </source>
</evidence>
<comment type="caution">
    <text evidence="1">The sequence shown here is derived from an EMBL/GenBank/DDBJ whole genome shotgun (WGS) entry which is preliminary data.</text>
</comment>
<dbReference type="STRING" id="1049789.LEP1GSC050_2931"/>
<evidence type="ECO:0000313" key="1">
    <source>
        <dbReference type="EMBL" id="EQA44443.1"/>
    </source>
</evidence>
<dbReference type="Proteomes" id="UP000015454">
    <property type="component" value="Unassembled WGS sequence"/>
</dbReference>
<keyword evidence="2" id="KW-1185">Reference proteome</keyword>
<dbReference type="AlphaFoldDB" id="T0GGB9"/>
<accession>T0GGB9</accession>
<dbReference type="EMBL" id="AHMO02000008">
    <property type="protein sequence ID" value="EQA44443.1"/>
    <property type="molecule type" value="Genomic_DNA"/>
</dbReference>
<gene>
    <name evidence="1" type="ORF">LEP1GSC050_2931</name>
</gene>
<organism evidence="1 2">
    <name type="scientific">Leptospira broomii serovar Hurstbridge str. 5399</name>
    <dbReference type="NCBI Taxonomy" id="1049789"/>
    <lineage>
        <taxon>Bacteria</taxon>
        <taxon>Pseudomonadati</taxon>
        <taxon>Spirochaetota</taxon>
        <taxon>Spirochaetia</taxon>
        <taxon>Leptospirales</taxon>
        <taxon>Leptospiraceae</taxon>
        <taxon>Leptospira</taxon>
    </lineage>
</organism>
<sequence length="51" mass="5726">MTASVPQAVTENDRYMRKIVLQTLEEKLACKFSAVFFLNAMISLDRFGAGL</sequence>
<proteinExistence type="predicted"/>
<name>T0GGB9_9LEPT</name>
<reference evidence="1" key="1">
    <citation type="submission" date="2013-05" db="EMBL/GenBank/DDBJ databases">
        <authorList>
            <person name="Harkins D.M."/>
            <person name="Durkin A.S."/>
            <person name="Brinkac L.M."/>
            <person name="Haft D.H."/>
            <person name="Selengut J.D."/>
            <person name="Sanka R."/>
            <person name="DePew J."/>
            <person name="Purushe J."/>
            <person name="Hartskeerl R.A."/>
            <person name="Ahmed A."/>
            <person name="van der Linden H."/>
            <person name="Goris M.G.A."/>
            <person name="Vinetz J.M."/>
            <person name="Sutton G.G."/>
            <person name="Nierman W.C."/>
            <person name="Fouts D.E."/>
        </authorList>
    </citation>
    <scope>NUCLEOTIDE SEQUENCE [LARGE SCALE GENOMIC DNA]</scope>
    <source>
        <strain evidence="1">5399</strain>
    </source>
</reference>
<protein>
    <submittedName>
        <fullName evidence="1">Uncharacterized protein</fullName>
    </submittedName>
</protein>